<keyword evidence="2" id="KW-0418">Kinase</keyword>
<dbReference type="OrthoDB" id="4062651at2759"/>
<dbReference type="GO" id="GO:0007165">
    <property type="term" value="P:signal transduction"/>
    <property type="evidence" value="ECO:0007669"/>
    <property type="project" value="TreeGrafter"/>
</dbReference>
<dbReference type="AlphaFoldDB" id="A0A0B7G115"/>
<dbReference type="Gene3D" id="1.10.510.10">
    <property type="entry name" value="Transferase(Phosphotransferase) domain 1"/>
    <property type="match status" value="1"/>
</dbReference>
<dbReference type="STRING" id="1108050.A0A0B7G115"/>
<gene>
    <name evidence="2" type="ORF">RSOLAG1IB_12573</name>
</gene>
<keyword evidence="3" id="KW-1185">Reference proteome</keyword>
<dbReference type="GO" id="GO:0005737">
    <property type="term" value="C:cytoplasm"/>
    <property type="evidence" value="ECO:0007669"/>
    <property type="project" value="TreeGrafter"/>
</dbReference>
<dbReference type="InterPro" id="IPR001245">
    <property type="entry name" value="Ser-Thr/Tyr_kinase_cat_dom"/>
</dbReference>
<dbReference type="PROSITE" id="PS50011">
    <property type="entry name" value="PROTEIN_KINASE_DOM"/>
    <property type="match status" value="1"/>
</dbReference>
<evidence type="ECO:0000313" key="3">
    <source>
        <dbReference type="Proteomes" id="UP000059188"/>
    </source>
</evidence>
<name>A0A0B7G115_THACB</name>
<dbReference type="GO" id="GO:0005524">
    <property type="term" value="F:ATP binding"/>
    <property type="evidence" value="ECO:0007669"/>
    <property type="project" value="InterPro"/>
</dbReference>
<organism evidence="2 3">
    <name type="scientific">Thanatephorus cucumeris (strain AG1-IB / isolate 7/3/14)</name>
    <name type="common">Lettuce bottom rot fungus</name>
    <name type="synonym">Rhizoctonia solani</name>
    <dbReference type="NCBI Taxonomy" id="1108050"/>
    <lineage>
        <taxon>Eukaryota</taxon>
        <taxon>Fungi</taxon>
        <taxon>Dikarya</taxon>
        <taxon>Basidiomycota</taxon>
        <taxon>Agaricomycotina</taxon>
        <taxon>Agaricomycetes</taxon>
        <taxon>Cantharellales</taxon>
        <taxon>Ceratobasidiaceae</taxon>
        <taxon>Rhizoctonia</taxon>
        <taxon>Rhizoctonia solani AG-1</taxon>
    </lineage>
</organism>
<dbReference type="PANTHER" id="PTHR23257">
    <property type="entry name" value="SERINE-THREONINE PROTEIN KINASE"/>
    <property type="match status" value="1"/>
</dbReference>
<dbReference type="InterPro" id="IPR050167">
    <property type="entry name" value="Ser_Thr_protein_kinase"/>
</dbReference>
<evidence type="ECO:0000313" key="2">
    <source>
        <dbReference type="EMBL" id="CEL62799.1"/>
    </source>
</evidence>
<evidence type="ECO:0000259" key="1">
    <source>
        <dbReference type="PROSITE" id="PS50011"/>
    </source>
</evidence>
<keyword evidence="2" id="KW-0808">Transferase</keyword>
<dbReference type="GO" id="GO:0004672">
    <property type="term" value="F:protein kinase activity"/>
    <property type="evidence" value="ECO:0007669"/>
    <property type="project" value="InterPro"/>
</dbReference>
<reference evidence="2 3" key="1">
    <citation type="submission" date="2014-11" db="EMBL/GenBank/DDBJ databases">
        <authorList>
            <person name="Wibberg Daniel"/>
        </authorList>
    </citation>
    <scope>NUCLEOTIDE SEQUENCE [LARGE SCALE GENOMIC DNA]</scope>
    <source>
        <strain evidence="2">Rhizoctonia solani AG1-IB 7/3/14</strain>
    </source>
</reference>
<dbReference type="SUPFAM" id="SSF56112">
    <property type="entry name" value="Protein kinase-like (PK-like)"/>
    <property type="match status" value="1"/>
</dbReference>
<dbReference type="Proteomes" id="UP000059188">
    <property type="component" value="Unassembled WGS sequence"/>
</dbReference>
<dbReference type="EMBL" id="LN679805">
    <property type="protein sequence ID" value="CEL62799.1"/>
    <property type="molecule type" value="Genomic_DNA"/>
</dbReference>
<protein>
    <submittedName>
        <fullName evidence="2">Dual specificity protein kinase shkD</fullName>
    </submittedName>
</protein>
<sequence>MLLYERFPRGTGLFAMASWYEQRLPVEDFDPAPISHSVLGSVHPVFRRGTRCNPGSGPFKIPPTYFVKSLRAIRVRTSPLDPSLHEDAATFQWLYQRNESCHPNVLSISGVCRIPDGGFGVVFPCTGLKSLREFLHEEPGLDRVQLSLQISHGLAHIHQVGVVHGRLRAANVLVSLTGNAILSDPCLLEMGGTGFTEQYLKENVGWLAPEIVRGKPLSQASDSYSLGMVILEVISGMAPYTKLSEVELWDTVLAGQPPIPARPIGVIPNDQYGNRLWHFLYSCWDCDPVNRPSAALASDFMSGAWI</sequence>
<dbReference type="InterPro" id="IPR000719">
    <property type="entry name" value="Prot_kinase_dom"/>
</dbReference>
<dbReference type="Pfam" id="PF07714">
    <property type="entry name" value="PK_Tyr_Ser-Thr"/>
    <property type="match status" value="1"/>
</dbReference>
<accession>A0A0B7G115</accession>
<dbReference type="InterPro" id="IPR011009">
    <property type="entry name" value="Kinase-like_dom_sf"/>
</dbReference>
<feature type="domain" description="Protein kinase" evidence="1">
    <location>
        <begin position="28"/>
        <end position="306"/>
    </location>
</feature>
<proteinExistence type="predicted"/>